<dbReference type="AlphaFoldDB" id="A0A1Y0CB88"/>
<organism evidence="3 4">
    <name type="scientific">Mycobacterium dioxanotrophicus</name>
    <dbReference type="NCBI Taxonomy" id="482462"/>
    <lineage>
        <taxon>Bacteria</taxon>
        <taxon>Bacillati</taxon>
        <taxon>Actinomycetota</taxon>
        <taxon>Actinomycetes</taxon>
        <taxon>Mycobacteriales</taxon>
        <taxon>Mycobacteriaceae</taxon>
        <taxon>Mycobacterium</taxon>
    </lineage>
</organism>
<protein>
    <recommendedName>
        <fullName evidence="2">CBU-0592-like domain-containing protein</fullName>
    </recommendedName>
</protein>
<sequence length="83" mass="8800">MYDVIQITGSLLILAAFVGTLTGKASVSSYPYLITNLVGSSFLVGTAVMSREWGFIILEGVWALVSLGTIMRKAAGRPVVALH</sequence>
<dbReference type="RefSeq" id="WP_087079854.1">
    <property type="nucleotide sequence ID" value="NZ_CP020809.1"/>
</dbReference>
<reference evidence="3 4" key="1">
    <citation type="submission" date="2017-04" db="EMBL/GenBank/DDBJ databases">
        <title>Whole Genome Sequence of 1,4-Dioxane Degrading Bacterium Mycobacterium dioxanotrophicus PH-06.</title>
        <authorList>
            <person name="He Y."/>
        </authorList>
    </citation>
    <scope>NUCLEOTIDE SEQUENCE [LARGE SCALE GENOMIC DNA]</scope>
    <source>
        <strain evidence="3 4">PH-06</strain>
    </source>
</reference>
<keyword evidence="1" id="KW-0472">Membrane</keyword>
<feature type="domain" description="CBU-0592-like" evidence="2">
    <location>
        <begin position="2"/>
        <end position="73"/>
    </location>
</feature>
<dbReference type="InterPro" id="IPR058058">
    <property type="entry name" value="CBU_0592-like"/>
</dbReference>
<keyword evidence="1" id="KW-1133">Transmembrane helix</keyword>
<dbReference type="EMBL" id="CP020809">
    <property type="protein sequence ID" value="ART72513.1"/>
    <property type="molecule type" value="Genomic_DNA"/>
</dbReference>
<feature type="transmembrane region" description="Helical" evidence="1">
    <location>
        <begin position="53"/>
        <end position="71"/>
    </location>
</feature>
<dbReference type="Proteomes" id="UP000195331">
    <property type="component" value="Chromosome"/>
</dbReference>
<keyword evidence="4" id="KW-1185">Reference proteome</keyword>
<accession>A0A1Y0CB88</accession>
<proteinExistence type="predicted"/>
<evidence type="ECO:0000313" key="4">
    <source>
        <dbReference type="Proteomes" id="UP000195331"/>
    </source>
</evidence>
<dbReference type="KEGG" id="mdx:BTO20_31685"/>
<name>A0A1Y0CB88_9MYCO</name>
<dbReference type="OrthoDB" id="73992at2"/>
<evidence type="ECO:0000313" key="3">
    <source>
        <dbReference type="EMBL" id="ART72513.1"/>
    </source>
</evidence>
<keyword evidence="1" id="KW-0812">Transmembrane</keyword>
<dbReference type="NCBIfam" id="NF047864">
    <property type="entry name" value="CBU_0592_membra"/>
    <property type="match status" value="1"/>
</dbReference>
<dbReference type="Pfam" id="PF26604">
    <property type="entry name" value="CBU_0592"/>
    <property type="match status" value="1"/>
</dbReference>
<evidence type="ECO:0000259" key="2">
    <source>
        <dbReference type="Pfam" id="PF26604"/>
    </source>
</evidence>
<evidence type="ECO:0000256" key="1">
    <source>
        <dbReference type="SAM" id="Phobius"/>
    </source>
</evidence>
<gene>
    <name evidence="3" type="ORF">BTO20_31685</name>
</gene>